<dbReference type="Pfam" id="PF14550">
    <property type="entry name" value="Peptidase_S78_2"/>
    <property type="match status" value="1"/>
</dbReference>
<name>X1S4E4_9ZZZZ</name>
<dbReference type="AlphaFoldDB" id="X1S4E4"/>
<accession>X1S4E4</accession>
<feature type="domain" description="Phage-like element PBSX protein XkdF" evidence="1">
    <location>
        <begin position="2"/>
        <end position="114"/>
    </location>
</feature>
<evidence type="ECO:0000313" key="2">
    <source>
        <dbReference type="EMBL" id="GAI73991.1"/>
    </source>
</evidence>
<sequence length="122" mass="14292">MDNYGHLVSAEEIRNAMYMWMEHYRNCEVMHRDRAGNLFPLEKKILGPEDEAWRQGWNEEFAILECYQAPTDYFENDQVVRKDSWILTLRIKDEEIWQKIKNKELTGASIGGHGALASETVA</sequence>
<protein>
    <recommendedName>
        <fullName evidence="1">Phage-like element PBSX protein XkdF domain-containing protein</fullName>
    </recommendedName>
</protein>
<organism evidence="2">
    <name type="scientific">marine sediment metagenome</name>
    <dbReference type="NCBI Taxonomy" id="412755"/>
    <lineage>
        <taxon>unclassified sequences</taxon>
        <taxon>metagenomes</taxon>
        <taxon>ecological metagenomes</taxon>
    </lineage>
</organism>
<gene>
    <name evidence="2" type="ORF">S12H4_20214</name>
</gene>
<reference evidence="2" key="1">
    <citation type="journal article" date="2014" name="Front. Microbiol.">
        <title>High frequency of phylogenetically diverse reductive dehalogenase-homologous genes in deep subseafloor sedimentary metagenomes.</title>
        <authorList>
            <person name="Kawai M."/>
            <person name="Futagami T."/>
            <person name="Toyoda A."/>
            <person name="Takaki Y."/>
            <person name="Nishi S."/>
            <person name="Hori S."/>
            <person name="Arai W."/>
            <person name="Tsubouchi T."/>
            <person name="Morono Y."/>
            <person name="Uchiyama I."/>
            <person name="Ito T."/>
            <person name="Fujiyama A."/>
            <person name="Inagaki F."/>
            <person name="Takami H."/>
        </authorList>
    </citation>
    <scope>NUCLEOTIDE SEQUENCE</scope>
    <source>
        <strain evidence="2">Expedition CK06-06</strain>
    </source>
</reference>
<evidence type="ECO:0000259" key="1">
    <source>
        <dbReference type="Pfam" id="PF14550"/>
    </source>
</evidence>
<proteinExistence type="predicted"/>
<dbReference type="InterPro" id="IPR027924">
    <property type="entry name" value="XkdF"/>
</dbReference>
<comment type="caution">
    <text evidence="2">The sequence shown here is derived from an EMBL/GenBank/DDBJ whole genome shotgun (WGS) entry which is preliminary data.</text>
</comment>
<dbReference type="EMBL" id="BARW01010210">
    <property type="protein sequence ID" value="GAI73991.1"/>
    <property type="molecule type" value="Genomic_DNA"/>
</dbReference>